<dbReference type="InterPro" id="IPR039812">
    <property type="entry name" value="Vesicle-fus_ATPase"/>
</dbReference>
<dbReference type="SUPFAM" id="SSF52540">
    <property type="entry name" value="P-loop containing nucleoside triphosphate hydrolases"/>
    <property type="match status" value="1"/>
</dbReference>
<dbReference type="SMART" id="SM00382">
    <property type="entry name" value="AAA"/>
    <property type="match status" value="1"/>
</dbReference>
<evidence type="ECO:0000313" key="7">
    <source>
        <dbReference type="EMBL" id="KAJ1950263.1"/>
    </source>
</evidence>
<dbReference type="GO" id="GO:0006891">
    <property type="term" value="P:intra-Golgi vesicle-mediated transport"/>
    <property type="evidence" value="ECO:0007669"/>
    <property type="project" value="TreeGrafter"/>
</dbReference>
<dbReference type="Pfam" id="PF21964">
    <property type="entry name" value="NSF_ATPase_lid"/>
    <property type="match status" value="1"/>
</dbReference>
<comment type="similarity">
    <text evidence="1 5">Belongs to the AAA ATPase family.</text>
</comment>
<dbReference type="GO" id="GO:0005795">
    <property type="term" value="C:Golgi stack"/>
    <property type="evidence" value="ECO:0007669"/>
    <property type="project" value="TreeGrafter"/>
</dbReference>
<comment type="subcellular location">
    <subcellularLocation>
        <location evidence="5">Cytoplasm</location>
    </subcellularLocation>
</comment>
<evidence type="ECO:0000256" key="4">
    <source>
        <dbReference type="ARBA" id="ARBA00056429"/>
    </source>
</evidence>
<comment type="caution">
    <text evidence="7">The sequence shown here is derived from an EMBL/GenBank/DDBJ whole genome shotgun (WGS) entry which is preliminary data.</text>
</comment>
<evidence type="ECO:0000259" key="6">
    <source>
        <dbReference type="SMART" id="SM00382"/>
    </source>
</evidence>
<dbReference type="PANTHER" id="PTHR23078">
    <property type="entry name" value="VESICULAR-FUSION PROTEIN NSF"/>
    <property type="match status" value="1"/>
</dbReference>
<keyword evidence="5" id="KW-0813">Transport</keyword>
<evidence type="ECO:0000256" key="3">
    <source>
        <dbReference type="ARBA" id="ARBA00022840"/>
    </source>
</evidence>
<dbReference type="Pfam" id="PF00004">
    <property type="entry name" value="AAA"/>
    <property type="match status" value="1"/>
</dbReference>
<dbReference type="Proteomes" id="UP001150925">
    <property type="component" value="Unassembled WGS sequence"/>
</dbReference>
<reference evidence="7" key="1">
    <citation type="submission" date="2022-07" db="EMBL/GenBank/DDBJ databases">
        <title>Phylogenomic reconstructions and comparative analyses of Kickxellomycotina fungi.</title>
        <authorList>
            <person name="Reynolds N.K."/>
            <person name="Stajich J.E."/>
            <person name="Barry K."/>
            <person name="Grigoriev I.V."/>
            <person name="Crous P."/>
            <person name="Smith M.E."/>
        </authorList>
    </citation>
    <scope>NUCLEOTIDE SEQUENCE</scope>
    <source>
        <strain evidence="7">RSA 1196</strain>
    </source>
</reference>
<dbReference type="OrthoDB" id="9982946at2759"/>
<accession>A0A9W8AI42</accession>
<dbReference type="InterPro" id="IPR027417">
    <property type="entry name" value="P-loop_NTPase"/>
</dbReference>
<dbReference type="FunFam" id="3.40.50.300:FF:000166">
    <property type="entry name" value="vesicle-fusing ATPase isoform X1"/>
    <property type="match status" value="1"/>
</dbReference>
<proteinExistence type="inferred from homology"/>
<keyword evidence="5" id="KW-0963">Cytoplasm</keyword>
<comment type="function">
    <text evidence="4 5">Required for vesicle-mediated transport. Catalyzes the fusion of transport vesicles within the Golgi cisternae. Is also required for transport from the endoplasmic reticulum to the Golgi stack. Seems to function as a fusion protein required for the delivery of cargo proteins to all compartments of the Golgi stack independent of vesicle origin.</text>
</comment>
<dbReference type="GO" id="GO:0005524">
    <property type="term" value="F:ATP binding"/>
    <property type="evidence" value="ECO:0007669"/>
    <property type="project" value="UniProtKB-UniRule"/>
</dbReference>
<dbReference type="CDD" id="cd00009">
    <property type="entry name" value="AAA"/>
    <property type="match status" value="1"/>
</dbReference>
<dbReference type="Gene3D" id="1.10.8.60">
    <property type="match status" value="1"/>
</dbReference>
<keyword evidence="5" id="KW-0653">Protein transport</keyword>
<dbReference type="InterPro" id="IPR003959">
    <property type="entry name" value="ATPase_AAA_core"/>
</dbReference>
<dbReference type="PANTHER" id="PTHR23078:SF3">
    <property type="entry name" value="VESICLE-FUSING ATPASE"/>
    <property type="match status" value="1"/>
</dbReference>
<dbReference type="GO" id="GO:0035494">
    <property type="term" value="P:SNARE complex disassembly"/>
    <property type="evidence" value="ECO:0007669"/>
    <property type="project" value="InterPro"/>
</dbReference>
<dbReference type="InterPro" id="IPR054419">
    <property type="entry name" value="NSF_ATPase_lid"/>
</dbReference>
<dbReference type="GO" id="GO:0016887">
    <property type="term" value="F:ATP hydrolysis activity"/>
    <property type="evidence" value="ECO:0007669"/>
    <property type="project" value="InterPro"/>
</dbReference>
<sequence length="212" mass="23576">VHKSERTPLVSVLLHGPAGSGKTALAATLAMESNFPFIKLISPESMVGYSELARISAINKVFTDSYKSPLSVIVIDNIERLLDWVPIGARFSNSVLQALMVLLKKPPPKGRRLLILATTNQKGVLGEMDMLDNFNAEIYVPPIRDVASVEFVLKDLQLYNQQELTQVMRSLYDEGVDTRLSLGIKKLLMIIEMARQDPQTKVEKLLASLNLE</sequence>
<dbReference type="AlphaFoldDB" id="A0A9W8AI42"/>
<keyword evidence="5 7" id="KW-0378">Hydrolase</keyword>
<keyword evidence="2 5" id="KW-0547">Nucleotide-binding</keyword>
<keyword evidence="5" id="KW-0931">ER-Golgi transport</keyword>
<feature type="domain" description="AAA+ ATPase" evidence="6">
    <location>
        <begin position="8"/>
        <end position="144"/>
    </location>
</feature>
<evidence type="ECO:0000256" key="1">
    <source>
        <dbReference type="ARBA" id="ARBA00006914"/>
    </source>
</evidence>
<keyword evidence="8" id="KW-1185">Reference proteome</keyword>
<evidence type="ECO:0000313" key="8">
    <source>
        <dbReference type="Proteomes" id="UP001150925"/>
    </source>
</evidence>
<evidence type="ECO:0000256" key="5">
    <source>
        <dbReference type="RuleBase" id="RU367045"/>
    </source>
</evidence>
<protein>
    <recommendedName>
        <fullName evidence="5">Vesicular-fusion protein SEC18</fullName>
    </recommendedName>
</protein>
<name>A0A9W8AI42_9FUNG</name>
<gene>
    <name evidence="7" type="primary">SEC18_2</name>
    <name evidence="7" type="ORF">IWQ62_006598</name>
</gene>
<dbReference type="GO" id="GO:0043001">
    <property type="term" value="P:Golgi to plasma membrane protein transport"/>
    <property type="evidence" value="ECO:0007669"/>
    <property type="project" value="TreeGrafter"/>
</dbReference>
<feature type="non-terminal residue" evidence="7">
    <location>
        <position position="1"/>
    </location>
</feature>
<organism evidence="7 8">
    <name type="scientific">Dispira parvispora</name>
    <dbReference type="NCBI Taxonomy" id="1520584"/>
    <lineage>
        <taxon>Eukaryota</taxon>
        <taxon>Fungi</taxon>
        <taxon>Fungi incertae sedis</taxon>
        <taxon>Zoopagomycota</taxon>
        <taxon>Kickxellomycotina</taxon>
        <taxon>Dimargaritomycetes</taxon>
        <taxon>Dimargaritales</taxon>
        <taxon>Dimargaritaceae</taxon>
        <taxon>Dispira</taxon>
    </lineage>
</organism>
<evidence type="ECO:0000256" key="2">
    <source>
        <dbReference type="ARBA" id="ARBA00022741"/>
    </source>
</evidence>
<dbReference type="InterPro" id="IPR003593">
    <property type="entry name" value="AAA+_ATPase"/>
</dbReference>
<keyword evidence="3 5" id="KW-0067">ATP-binding</keyword>
<dbReference type="EMBL" id="JANBPY010003779">
    <property type="protein sequence ID" value="KAJ1950263.1"/>
    <property type="molecule type" value="Genomic_DNA"/>
</dbReference>
<dbReference type="Gene3D" id="3.40.50.300">
    <property type="entry name" value="P-loop containing nucleotide triphosphate hydrolases"/>
    <property type="match status" value="1"/>
</dbReference>